<keyword evidence="3 5" id="KW-0479">Metal-binding</keyword>
<evidence type="ECO:0000256" key="1">
    <source>
        <dbReference type="ARBA" id="ARBA00022603"/>
    </source>
</evidence>
<dbReference type="PANTHER" id="PTHR46015:SF1">
    <property type="entry name" value="HOMOCYSTEINE S-METHYLTRANSFERASE-LIKE ISOFORM 1"/>
    <property type="match status" value="1"/>
</dbReference>
<keyword evidence="4 5" id="KW-0862">Zinc</keyword>
<feature type="binding site" evidence="5">
    <location>
        <position position="348"/>
    </location>
    <ligand>
        <name>Zn(2+)</name>
        <dbReference type="ChEBI" id="CHEBI:29105"/>
    </ligand>
</feature>
<keyword evidence="2 5" id="KW-0808">Transferase</keyword>
<feature type="binding site" evidence="5">
    <location>
        <position position="276"/>
    </location>
    <ligand>
        <name>Zn(2+)</name>
        <dbReference type="ChEBI" id="CHEBI:29105"/>
    </ligand>
</feature>
<dbReference type="GO" id="GO:0008898">
    <property type="term" value="F:S-adenosylmethionine-homocysteine S-methyltransferase activity"/>
    <property type="evidence" value="ECO:0007669"/>
    <property type="project" value="TreeGrafter"/>
</dbReference>
<dbReference type="EMBL" id="LDAU01000153">
    <property type="protein sequence ID" value="KRX02713.1"/>
    <property type="molecule type" value="Genomic_DNA"/>
</dbReference>
<evidence type="ECO:0000256" key="5">
    <source>
        <dbReference type="PROSITE-ProRule" id="PRU00333"/>
    </source>
</evidence>
<dbReference type="AlphaFoldDB" id="A0A0V0QK88"/>
<dbReference type="GO" id="GO:0046872">
    <property type="term" value="F:metal ion binding"/>
    <property type="evidence" value="ECO:0007669"/>
    <property type="project" value="UniProtKB-KW"/>
</dbReference>
<dbReference type="GO" id="GO:0009086">
    <property type="term" value="P:methionine biosynthetic process"/>
    <property type="evidence" value="ECO:0007669"/>
    <property type="project" value="TreeGrafter"/>
</dbReference>
<dbReference type="Pfam" id="PF02574">
    <property type="entry name" value="S-methyl_trans"/>
    <property type="match status" value="1"/>
</dbReference>
<dbReference type="OMA" id="CCKIFAE"/>
<feature type="domain" description="Hcy-binding" evidence="6">
    <location>
        <begin position="9"/>
        <end position="363"/>
    </location>
</feature>
<dbReference type="PANTHER" id="PTHR46015">
    <property type="entry name" value="ZGC:172121"/>
    <property type="match status" value="1"/>
</dbReference>
<sequence length="364" mass="41828">MSLELQNQLKLILKQRKNSPIILDGGLGSELHRLYQDNKDLEQLLATPLWSAIILDKDPQSIQKTHLNYFLAGCDICITSSYQANPSVFKQQGISEQKMENLFLLTYDLVLESIKQINNPQISQQFDENSNINYKNQNQVNQQEQKKFIAISLGPYGAKDGLEYNGDYSEKLQIQDLVEFHKQRLYQILKNPNITNVNSFLLFETIPNKLEIQAIIQLINQEKNQSICNQLTKRLPIMVSVQCQNAEKNAKGENLIEEIWPLLIKQEQIIGIGINCCMPQYVEEIIQNLKQFLKQNNSEKFIICYPNSGKIYDIENKKFKPNTGLDPQQFSELTAKWYKAGADIIGGCCGTTPEYIKEIKNVFK</sequence>
<protein>
    <submittedName>
        <fullName evidence="7">Homocysteine S-methyltransferase</fullName>
    </submittedName>
</protein>
<dbReference type="OrthoDB" id="446484at2759"/>
<reference evidence="7 8" key="1">
    <citation type="journal article" date="2015" name="Sci. Rep.">
        <title>Genome of the facultative scuticociliatosis pathogen Pseudocohnilembus persalinus provides insight into its virulence through horizontal gene transfer.</title>
        <authorList>
            <person name="Xiong J."/>
            <person name="Wang G."/>
            <person name="Cheng J."/>
            <person name="Tian M."/>
            <person name="Pan X."/>
            <person name="Warren A."/>
            <person name="Jiang C."/>
            <person name="Yuan D."/>
            <person name="Miao W."/>
        </authorList>
    </citation>
    <scope>NUCLEOTIDE SEQUENCE [LARGE SCALE GENOMIC DNA]</scope>
    <source>
        <strain evidence="7">36N120E</strain>
    </source>
</reference>
<dbReference type="PROSITE" id="PS50970">
    <property type="entry name" value="HCY"/>
    <property type="match status" value="1"/>
</dbReference>
<evidence type="ECO:0000313" key="8">
    <source>
        <dbReference type="Proteomes" id="UP000054937"/>
    </source>
</evidence>
<dbReference type="InterPro" id="IPR003726">
    <property type="entry name" value="HCY_dom"/>
</dbReference>
<dbReference type="GO" id="GO:0032259">
    <property type="term" value="P:methylation"/>
    <property type="evidence" value="ECO:0007669"/>
    <property type="project" value="UniProtKB-KW"/>
</dbReference>
<dbReference type="InParanoid" id="A0A0V0QK88"/>
<dbReference type="SUPFAM" id="SSF82282">
    <property type="entry name" value="Homocysteine S-methyltransferase"/>
    <property type="match status" value="1"/>
</dbReference>
<dbReference type="NCBIfam" id="NF007020">
    <property type="entry name" value="PRK09485.1"/>
    <property type="match status" value="1"/>
</dbReference>
<comment type="cofactor">
    <cofactor evidence="5">
        <name>Zn(2+)</name>
        <dbReference type="ChEBI" id="CHEBI:29105"/>
    </cofactor>
</comment>
<keyword evidence="8" id="KW-1185">Reference proteome</keyword>
<evidence type="ECO:0000256" key="2">
    <source>
        <dbReference type="ARBA" id="ARBA00022679"/>
    </source>
</evidence>
<evidence type="ECO:0000313" key="7">
    <source>
        <dbReference type="EMBL" id="KRX02713.1"/>
    </source>
</evidence>
<dbReference type="InterPro" id="IPR036589">
    <property type="entry name" value="HCY_dom_sf"/>
</dbReference>
<evidence type="ECO:0000256" key="4">
    <source>
        <dbReference type="ARBA" id="ARBA00022833"/>
    </source>
</evidence>
<keyword evidence="1 5" id="KW-0489">Methyltransferase</keyword>
<dbReference type="Gene3D" id="3.20.20.330">
    <property type="entry name" value="Homocysteine-binding-like domain"/>
    <property type="match status" value="1"/>
</dbReference>
<evidence type="ECO:0000256" key="3">
    <source>
        <dbReference type="ARBA" id="ARBA00022723"/>
    </source>
</evidence>
<accession>A0A0V0QK88</accession>
<proteinExistence type="predicted"/>
<evidence type="ECO:0000259" key="6">
    <source>
        <dbReference type="PROSITE" id="PS50970"/>
    </source>
</evidence>
<dbReference type="Proteomes" id="UP000054937">
    <property type="component" value="Unassembled WGS sequence"/>
</dbReference>
<name>A0A0V0QK88_PSEPJ</name>
<dbReference type="InterPro" id="IPR051486">
    <property type="entry name" value="Hcy_S-methyltransferase"/>
</dbReference>
<gene>
    <name evidence="7" type="ORF">PPERSA_01830</name>
</gene>
<organism evidence="7 8">
    <name type="scientific">Pseudocohnilembus persalinus</name>
    <name type="common">Ciliate</name>
    <dbReference type="NCBI Taxonomy" id="266149"/>
    <lineage>
        <taxon>Eukaryota</taxon>
        <taxon>Sar</taxon>
        <taxon>Alveolata</taxon>
        <taxon>Ciliophora</taxon>
        <taxon>Intramacronucleata</taxon>
        <taxon>Oligohymenophorea</taxon>
        <taxon>Scuticociliatia</taxon>
        <taxon>Philasterida</taxon>
        <taxon>Pseudocohnilembidae</taxon>
        <taxon>Pseudocohnilembus</taxon>
    </lineage>
</organism>
<comment type="caution">
    <text evidence="7">The sequence shown here is derived from an EMBL/GenBank/DDBJ whole genome shotgun (WGS) entry which is preliminary data.</text>
</comment>
<dbReference type="GO" id="GO:0033528">
    <property type="term" value="P:S-methylmethionine cycle"/>
    <property type="evidence" value="ECO:0007669"/>
    <property type="project" value="TreeGrafter"/>
</dbReference>
<feature type="binding site" evidence="5">
    <location>
        <position position="349"/>
    </location>
    <ligand>
        <name>Zn(2+)</name>
        <dbReference type="ChEBI" id="CHEBI:29105"/>
    </ligand>
</feature>